<name>A0A2P4YUR0_9STRA</name>
<comment type="caution">
    <text evidence="1">The sequence shown here is derived from an EMBL/GenBank/DDBJ whole genome shotgun (WGS) entry which is preliminary data.</text>
</comment>
<dbReference type="AlphaFoldDB" id="A0A2P4YUR0"/>
<organism evidence="1 2">
    <name type="scientific">Phytophthora palmivora</name>
    <dbReference type="NCBI Taxonomy" id="4796"/>
    <lineage>
        <taxon>Eukaryota</taxon>
        <taxon>Sar</taxon>
        <taxon>Stramenopiles</taxon>
        <taxon>Oomycota</taxon>
        <taxon>Peronosporomycetes</taxon>
        <taxon>Peronosporales</taxon>
        <taxon>Peronosporaceae</taxon>
        <taxon>Phytophthora</taxon>
    </lineage>
</organism>
<accession>A0A2P4YUR0</accession>
<evidence type="ECO:0000313" key="2">
    <source>
        <dbReference type="Proteomes" id="UP000237271"/>
    </source>
</evidence>
<protein>
    <submittedName>
        <fullName evidence="1">Uncharacterized protein</fullName>
    </submittedName>
</protein>
<keyword evidence="2" id="KW-1185">Reference proteome</keyword>
<reference evidence="1 2" key="1">
    <citation type="journal article" date="2017" name="Genome Biol. Evol.">
        <title>Phytophthora megakarya and P. palmivora, closely related causal agents of cacao black pod rot, underwent increases in genome sizes and gene numbers by different mechanisms.</title>
        <authorList>
            <person name="Ali S.S."/>
            <person name="Shao J."/>
            <person name="Lary D.J."/>
            <person name="Kronmiller B."/>
            <person name="Shen D."/>
            <person name="Strem M.D."/>
            <person name="Amoako-Attah I."/>
            <person name="Akrofi A.Y."/>
            <person name="Begoude B.A."/>
            <person name="Ten Hoopen G.M."/>
            <person name="Coulibaly K."/>
            <person name="Kebe B.I."/>
            <person name="Melnick R.L."/>
            <person name="Guiltinan M.J."/>
            <person name="Tyler B.M."/>
            <person name="Meinhardt L.W."/>
            <person name="Bailey B.A."/>
        </authorList>
    </citation>
    <scope>NUCLEOTIDE SEQUENCE [LARGE SCALE GENOMIC DNA]</scope>
    <source>
        <strain evidence="2">sbr112.9</strain>
    </source>
</reference>
<dbReference type="EMBL" id="NCKW01000061">
    <property type="protein sequence ID" value="POM81534.1"/>
    <property type="molecule type" value="Genomic_DNA"/>
</dbReference>
<gene>
    <name evidence="1" type="ORF">PHPALM_482</name>
</gene>
<evidence type="ECO:0000313" key="1">
    <source>
        <dbReference type="EMBL" id="POM81534.1"/>
    </source>
</evidence>
<proteinExistence type="predicted"/>
<sequence length="80" mass="8786">MLKLTQGRLTVMEIAEIMDAVMIEVLVVVDVLDETEDTVVKVEKNITKDMKLVDATNDVAGEDFAITVMSGDITCLIVRS</sequence>
<dbReference type="Proteomes" id="UP000237271">
    <property type="component" value="Unassembled WGS sequence"/>
</dbReference>